<comment type="caution">
    <text evidence="2">The sequence shown here is derived from an EMBL/GenBank/DDBJ whole genome shotgun (WGS) entry which is preliminary data.</text>
</comment>
<organism evidence="2 3">
    <name type="scientific">Etheostoma spectabile</name>
    <name type="common">orangethroat darter</name>
    <dbReference type="NCBI Taxonomy" id="54343"/>
    <lineage>
        <taxon>Eukaryota</taxon>
        <taxon>Metazoa</taxon>
        <taxon>Chordata</taxon>
        <taxon>Craniata</taxon>
        <taxon>Vertebrata</taxon>
        <taxon>Euteleostomi</taxon>
        <taxon>Actinopterygii</taxon>
        <taxon>Neopterygii</taxon>
        <taxon>Teleostei</taxon>
        <taxon>Neoteleostei</taxon>
        <taxon>Acanthomorphata</taxon>
        <taxon>Eupercaria</taxon>
        <taxon>Perciformes</taxon>
        <taxon>Percoidei</taxon>
        <taxon>Percidae</taxon>
        <taxon>Etheostomatinae</taxon>
        <taxon>Etheostoma</taxon>
    </lineage>
</organism>
<name>A0A5J5D5Z0_9PERO</name>
<reference evidence="2 3" key="1">
    <citation type="submission" date="2019-08" db="EMBL/GenBank/DDBJ databases">
        <title>A chromosome-level genome assembly, high-density linkage maps, and genome scans reveal the genomic architecture of hybrid incompatibilities underlying speciation via character displacement in darters (Percidae: Etheostominae).</title>
        <authorList>
            <person name="Moran R.L."/>
            <person name="Catchen J.M."/>
            <person name="Fuller R.C."/>
        </authorList>
    </citation>
    <scope>NUCLEOTIDE SEQUENCE [LARGE SCALE GENOMIC DNA]</scope>
    <source>
        <strain evidence="2">EspeVRDwgs_2016</strain>
        <tissue evidence="2">Muscle</tissue>
    </source>
</reference>
<dbReference type="InterPro" id="IPR011990">
    <property type="entry name" value="TPR-like_helical_dom_sf"/>
</dbReference>
<feature type="region of interest" description="Disordered" evidence="1">
    <location>
        <begin position="475"/>
        <end position="512"/>
    </location>
</feature>
<evidence type="ECO:0000313" key="3">
    <source>
        <dbReference type="Proteomes" id="UP000327493"/>
    </source>
</evidence>
<dbReference type="Gene3D" id="1.25.40.10">
    <property type="entry name" value="Tetratricopeptide repeat domain"/>
    <property type="match status" value="2"/>
</dbReference>
<dbReference type="PANTHER" id="PTHR14485:SF3">
    <property type="entry name" value="TETRATRICOPEPTIDE REPEAT PROTEIN 23"/>
    <property type="match status" value="1"/>
</dbReference>
<dbReference type="EMBL" id="VOFY01000008">
    <property type="protein sequence ID" value="KAA8590142.1"/>
    <property type="molecule type" value="Genomic_DNA"/>
</dbReference>
<accession>A0A5J5D5Z0</accession>
<evidence type="ECO:0000256" key="1">
    <source>
        <dbReference type="SAM" id="MobiDB-lite"/>
    </source>
</evidence>
<proteinExistence type="predicted"/>
<evidence type="ECO:0008006" key="4">
    <source>
        <dbReference type="Google" id="ProtNLM"/>
    </source>
</evidence>
<dbReference type="SUPFAM" id="SSF48452">
    <property type="entry name" value="TPR-like"/>
    <property type="match status" value="1"/>
</dbReference>
<dbReference type="InterPro" id="IPR042621">
    <property type="entry name" value="TTC23/TTC23L"/>
</dbReference>
<dbReference type="Pfam" id="PF13424">
    <property type="entry name" value="TPR_12"/>
    <property type="match status" value="1"/>
</dbReference>
<protein>
    <recommendedName>
        <fullName evidence="4">MalT-like TPR region domain-containing protein</fullName>
    </recommendedName>
</protein>
<sequence length="512" mass="56563">MGCTNRGVETCSSQTGYAKKELMMMAPKEKLKHFDSQAQACEDIQEFDACIQDLVRCVALTRLVHGDGHLKLAQAHARLAKAYFQFKGWGLQAQEHSTLARQLLPFCPSISSCRGENLEVLMCLLNVHLTQGGASLLTDKYPCHDIFYNNAEHVLEELHQHGGINQEEKMKTALEISTGLSRVYRRQERPEEALSQCEKSLQRLKDCGKPEKTSSVYRDMAAIEQDKGHVDQAIEHLSKARGMSLTLHNAHAIAMSHSPEALEGAQISHSLALILSAAAEPHHNDSAGHYFEQSLSAYKNSVGPQDPAFLTVQDDFCRFLLLSGHKERCVEIQRASLATKNSTFGDLSAEVADTLQLIGSMEMSEGRVKQAHRTMTKCLEIQSLFYGPRHKMTKATQKAVDMLARAPEVAERQQRQGRPSNLSPYAVSSSLVTLKLYPPPDPPWKTFSSPRKANSSLSGPDTELCSFSRAPFSCSLGSKESSLRNSSIDSCTMGETQTSSSMMHSGKLSFTN</sequence>
<keyword evidence="3" id="KW-1185">Reference proteome</keyword>
<dbReference type="Proteomes" id="UP000327493">
    <property type="component" value="Chromosome 8"/>
</dbReference>
<evidence type="ECO:0000313" key="2">
    <source>
        <dbReference type="EMBL" id="KAA8590142.1"/>
    </source>
</evidence>
<feature type="non-terminal residue" evidence="2">
    <location>
        <position position="512"/>
    </location>
</feature>
<dbReference type="PANTHER" id="PTHR14485">
    <property type="entry name" value="TETRATRICOPEPTIDE REPEAT PROTEIN 23"/>
    <property type="match status" value="1"/>
</dbReference>
<gene>
    <name evidence="2" type="ORF">FQN60_014076</name>
</gene>
<dbReference type="AlphaFoldDB" id="A0A5J5D5Z0"/>